<feature type="region of interest" description="Disordered" evidence="1">
    <location>
        <begin position="500"/>
        <end position="525"/>
    </location>
</feature>
<accession>A0ABW1SXQ4</accession>
<dbReference type="SMART" id="SM00507">
    <property type="entry name" value="HNHc"/>
    <property type="match status" value="1"/>
</dbReference>
<evidence type="ECO:0000313" key="4">
    <source>
        <dbReference type="Proteomes" id="UP001596138"/>
    </source>
</evidence>
<sequence length="525" mass="56133">MSTATLPPVADLVGDVREVRAVLGRIGAAVAAGEHRRVSAVRCAGLTAELLGALSVGQAAVAGLGKRADDSKELRAQGFASLHAYLLAGVGLSKGHASAVVGQGRALERYPDVRAAVLAGEICVDAAQAVTEAVDRAVADVEKADRADARAAGEAIMLPLARTLPVADVVAAGKRLLDALDPESAARKALESFEKARLRCAQVGDQYVIHGTVPIETGVAFVTILERLVDQRYRSGSLREDEQPTGDDAEDTRRRRHARDRLWAEAFDELVRGLLGNPELAGLGTLHGASPHVTIIAEQGALDSGLGGEIVAPCADAPIPVPAQTVERILCNARVTEIVTTGSSPDLSGAALRISRFRRADDETPDGCWIDPRDELPPVLGLVDLVGIAEPAGDGLPSPLALLTRQHHVFCHGRDYRTAPLTLRRALEARDRHCRFPGCRVDPSRCEAHHVLEWELGGPTCLSNLVLLCRAHHMLVHEGGWRIVIDDRHDAGHPDYFRFDPPERGRGSRYAATTAFGRPPDRSQP</sequence>
<dbReference type="Proteomes" id="UP001596138">
    <property type="component" value="Unassembled WGS sequence"/>
</dbReference>
<comment type="caution">
    <text evidence="3">The sequence shown here is derived from an EMBL/GenBank/DDBJ whole genome shotgun (WGS) entry which is preliminary data.</text>
</comment>
<evidence type="ECO:0000259" key="2">
    <source>
        <dbReference type="SMART" id="SM00507"/>
    </source>
</evidence>
<name>A0ABW1SXQ4_9ACTN</name>
<feature type="domain" description="HNH nuclease" evidence="2">
    <location>
        <begin position="422"/>
        <end position="474"/>
    </location>
</feature>
<proteinExistence type="predicted"/>
<protein>
    <recommendedName>
        <fullName evidence="2">HNH nuclease domain-containing protein</fullName>
    </recommendedName>
</protein>
<dbReference type="EMBL" id="JBHSTI010000008">
    <property type="protein sequence ID" value="MFC6237061.1"/>
    <property type="molecule type" value="Genomic_DNA"/>
</dbReference>
<dbReference type="RefSeq" id="WP_386764106.1">
    <property type="nucleotide sequence ID" value="NZ_JBHSTI010000008.1"/>
</dbReference>
<dbReference type="Gene3D" id="1.10.30.50">
    <property type="match status" value="1"/>
</dbReference>
<feature type="region of interest" description="Disordered" evidence="1">
    <location>
        <begin position="236"/>
        <end position="255"/>
    </location>
</feature>
<dbReference type="InterPro" id="IPR003615">
    <property type="entry name" value="HNH_nuc"/>
</dbReference>
<dbReference type="CDD" id="cd00085">
    <property type="entry name" value="HNHc"/>
    <property type="match status" value="1"/>
</dbReference>
<evidence type="ECO:0000256" key="1">
    <source>
        <dbReference type="SAM" id="MobiDB-lite"/>
    </source>
</evidence>
<evidence type="ECO:0000313" key="3">
    <source>
        <dbReference type="EMBL" id="MFC6237061.1"/>
    </source>
</evidence>
<keyword evidence="4" id="KW-1185">Reference proteome</keyword>
<reference evidence="4" key="1">
    <citation type="journal article" date="2019" name="Int. J. Syst. Evol. Microbiol.">
        <title>The Global Catalogue of Microorganisms (GCM) 10K type strain sequencing project: providing services to taxonomists for standard genome sequencing and annotation.</title>
        <authorList>
            <consortium name="The Broad Institute Genomics Platform"/>
            <consortium name="The Broad Institute Genome Sequencing Center for Infectious Disease"/>
            <person name="Wu L."/>
            <person name="Ma J."/>
        </authorList>
    </citation>
    <scope>NUCLEOTIDE SEQUENCE [LARGE SCALE GENOMIC DNA]</scope>
    <source>
        <strain evidence="4">CGMCC 4.7317</strain>
    </source>
</reference>
<gene>
    <name evidence="3" type="ORF">ACFQGU_04175</name>
</gene>
<organism evidence="3 4">
    <name type="scientific">Longivirga aurantiaca</name>
    <dbReference type="NCBI Taxonomy" id="1837743"/>
    <lineage>
        <taxon>Bacteria</taxon>
        <taxon>Bacillati</taxon>
        <taxon>Actinomycetota</taxon>
        <taxon>Actinomycetes</taxon>
        <taxon>Sporichthyales</taxon>
        <taxon>Sporichthyaceae</taxon>
        <taxon>Longivirga</taxon>
    </lineage>
</organism>